<keyword evidence="7 8" id="KW-0472">Membrane</keyword>
<organism evidence="10">
    <name type="scientific">Arcella intermedia</name>
    <dbReference type="NCBI Taxonomy" id="1963864"/>
    <lineage>
        <taxon>Eukaryota</taxon>
        <taxon>Amoebozoa</taxon>
        <taxon>Tubulinea</taxon>
        <taxon>Elardia</taxon>
        <taxon>Arcellinida</taxon>
        <taxon>Sphaerothecina</taxon>
        <taxon>Arcellidae</taxon>
        <taxon>Arcella</taxon>
    </lineage>
</organism>
<evidence type="ECO:0000256" key="6">
    <source>
        <dbReference type="ARBA" id="ARBA00022989"/>
    </source>
</evidence>
<keyword evidence="5" id="KW-0677">Repeat</keyword>
<dbReference type="InterPro" id="IPR023395">
    <property type="entry name" value="MCP_dom_sf"/>
</dbReference>
<dbReference type="EMBL" id="GIBP01007139">
    <property type="protein sequence ID" value="NDV36108.1"/>
    <property type="molecule type" value="Transcribed_RNA"/>
</dbReference>
<evidence type="ECO:0000256" key="4">
    <source>
        <dbReference type="ARBA" id="ARBA00022692"/>
    </source>
</evidence>
<feature type="repeat" description="Solcar" evidence="8">
    <location>
        <begin position="36"/>
        <end position="127"/>
    </location>
</feature>
<name>A0A6B2LH95_9EUKA</name>
<evidence type="ECO:0000256" key="2">
    <source>
        <dbReference type="ARBA" id="ARBA00006375"/>
    </source>
</evidence>
<evidence type="ECO:0000256" key="8">
    <source>
        <dbReference type="PROSITE-ProRule" id="PRU00282"/>
    </source>
</evidence>
<keyword evidence="6" id="KW-1133">Transmembrane helix</keyword>
<proteinExistence type="inferred from homology"/>
<dbReference type="InterPro" id="IPR050391">
    <property type="entry name" value="Mito_Metabolite_Transporter"/>
</dbReference>
<dbReference type="PROSITE" id="PS50920">
    <property type="entry name" value="SOLCAR"/>
    <property type="match status" value="3"/>
</dbReference>
<dbReference type="AlphaFoldDB" id="A0A6B2LH95"/>
<dbReference type="GO" id="GO:0016020">
    <property type="term" value="C:membrane"/>
    <property type="evidence" value="ECO:0007669"/>
    <property type="project" value="UniProtKB-SubCell"/>
</dbReference>
<comment type="similarity">
    <text evidence="2 9">Belongs to the mitochondrial carrier (TC 2.A.29) family.</text>
</comment>
<feature type="repeat" description="Solcar" evidence="8">
    <location>
        <begin position="1"/>
        <end position="29"/>
    </location>
</feature>
<dbReference type="InterPro" id="IPR002067">
    <property type="entry name" value="MCP"/>
</dbReference>
<protein>
    <submittedName>
        <fullName evidence="10">Uncharacterized protein</fullName>
    </submittedName>
</protein>
<dbReference type="PRINTS" id="PR00784">
    <property type="entry name" value="MTUNCOUPLING"/>
</dbReference>
<evidence type="ECO:0000256" key="1">
    <source>
        <dbReference type="ARBA" id="ARBA00004141"/>
    </source>
</evidence>
<sequence length="231" mass="25879">MYKGLSAGIVRQIFYATSRLGIFEVLRDYLAKYRRIDIWSRIGLGLIAGGCSAVISCPAEVAMVRMSNDNSLPLQQRRNYKSLANAAYRIATEEGVLTFWRGCSPFVQRVMLVGVCQVATYDQFTVSYRSLGVPDGLSNNFCSAMSSGLIFSLVTMPFETTKNRMAFQKSNQGTLQYTSTIGTIRHIATNEGVLALWKGFTPYYARCGGHTVIMFIAVEQLRKLYLSYFKK</sequence>
<evidence type="ECO:0000313" key="10">
    <source>
        <dbReference type="EMBL" id="NDV36108.1"/>
    </source>
</evidence>
<evidence type="ECO:0000256" key="9">
    <source>
        <dbReference type="RuleBase" id="RU000488"/>
    </source>
</evidence>
<accession>A0A6B2LH95</accession>
<evidence type="ECO:0000256" key="5">
    <source>
        <dbReference type="ARBA" id="ARBA00022737"/>
    </source>
</evidence>
<comment type="subcellular location">
    <subcellularLocation>
        <location evidence="1">Membrane</location>
        <topology evidence="1">Multi-pass membrane protein</topology>
    </subcellularLocation>
</comment>
<evidence type="ECO:0000256" key="3">
    <source>
        <dbReference type="ARBA" id="ARBA00022448"/>
    </source>
</evidence>
<dbReference type="Pfam" id="PF00153">
    <property type="entry name" value="Mito_carr"/>
    <property type="match status" value="2"/>
</dbReference>
<keyword evidence="4 8" id="KW-0812">Transmembrane</keyword>
<dbReference type="PANTHER" id="PTHR45618">
    <property type="entry name" value="MITOCHONDRIAL DICARBOXYLATE CARRIER-RELATED"/>
    <property type="match status" value="1"/>
</dbReference>
<feature type="repeat" description="Solcar" evidence="8">
    <location>
        <begin position="135"/>
        <end position="224"/>
    </location>
</feature>
<evidence type="ECO:0000256" key="7">
    <source>
        <dbReference type="ARBA" id="ARBA00023136"/>
    </source>
</evidence>
<dbReference type="SUPFAM" id="SSF103506">
    <property type="entry name" value="Mitochondrial carrier"/>
    <property type="match status" value="1"/>
</dbReference>
<dbReference type="Gene3D" id="1.50.40.10">
    <property type="entry name" value="Mitochondrial carrier domain"/>
    <property type="match status" value="1"/>
</dbReference>
<dbReference type="GO" id="GO:0055085">
    <property type="term" value="P:transmembrane transport"/>
    <property type="evidence" value="ECO:0007669"/>
    <property type="project" value="InterPro"/>
</dbReference>
<keyword evidence="3 9" id="KW-0813">Transport</keyword>
<dbReference type="InterPro" id="IPR018108">
    <property type="entry name" value="MCP_transmembrane"/>
</dbReference>
<reference evidence="10" key="1">
    <citation type="journal article" date="2020" name="J. Eukaryot. Microbiol.">
        <title>De novo Sequencing, Assembly and Annotation of the Transcriptome for the Free-Living Testate Amoeba Arcella intermedia.</title>
        <authorList>
            <person name="Ribeiro G.M."/>
            <person name="Porfirio-Sousa A.L."/>
            <person name="Maurer-Alcala X.X."/>
            <person name="Katz L.A."/>
            <person name="Lahr D.J.G."/>
        </authorList>
    </citation>
    <scope>NUCLEOTIDE SEQUENCE</scope>
</reference>